<evidence type="ECO:0000256" key="4">
    <source>
        <dbReference type="ARBA" id="ARBA00022989"/>
    </source>
</evidence>
<dbReference type="SMART" id="SM00267">
    <property type="entry name" value="GGDEF"/>
    <property type="match status" value="1"/>
</dbReference>
<feature type="transmembrane region" description="Helical" evidence="6">
    <location>
        <begin position="5"/>
        <end position="25"/>
    </location>
</feature>
<accession>A0A5R9EWX2</accession>
<feature type="transmembrane region" description="Helical" evidence="6">
    <location>
        <begin position="31"/>
        <end position="51"/>
    </location>
</feature>
<dbReference type="GO" id="GO:0000155">
    <property type="term" value="F:phosphorelay sensor kinase activity"/>
    <property type="evidence" value="ECO:0007669"/>
    <property type="project" value="InterPro"/>
</dbReference>
<keyword evidence="3 6" id="KW-0812">Transmembrane</keyword>
<reference evidence="8 9" key="1">
    <citation type="submission" date="2019-04" db="EMBL/GenBank/DDBJ databases">
        <title>Bacillus caeni sp. nov., a bacterium isolated from mangrove sediment.</title>
        <authorList>
            <person name="Huang H."/>
            <person name="Mo K."/>
            <person name="Hu Y."/>
        </authorList>
    </citation>
    <scope>NUCLEOTIDE SEQUENCE [LARGE SCALE GENOMIC DNA]</scope>
    <source>
        <strain evidence="8 9">HB172195</strain>
    </source>
</reference>
<dbReference type="CDD" id="cd01949">
    <property type="entry name" value="GGDEF"/>
    <property type="match status" value="1"/>
</dbReference>
<dbReference type="Pfam" id="PF00990">
    <property type="entry name" value="GGDEF"/>
    <property type="match status" value="1"/>
</dbReference>
<sequence length="351" mass="40023">MIESILSNIAILLLMHLCINTLYLKKLPTKLTGALHIAGTIFTIVCFYFVAYKINGFYFDYRVIPIAIIGLFHGWKYAFPVIIVSALARLGFGGEGAVFEILFTLVIPGTATSLLHLFSFNALTYKRGFIFFTFIWLIADLPLILQVADAAELYQWLPIRFVSFHFLSLLMYFFITNGWKQLEMIEKLQFYAEHDQLTGLYNLRKFIQLIDKCPGWGEKEHYIAMIDLDRFKVINDTYGHLTGDKVLEDLAAFLLEIKPENMIVGRYGGEEFIGCLAVSNAENAASTLEEIRLKIRNHHFYTFDGERIKQISVSIGFAKLTDQGKVEAAVSLADKQLYKAKKNGRNQVCSF</sequence>
<comment type="caution">
    <text evidence="8">The sequence shown here is derived from an EMBL/GenBank/DDBJ whole genome shotgun (WGS) entry which is preliminary data.</text>
</comment>
<evidence type="ECO:0000256" key="1">
    <source>
        <dbReference type="ARBA" id="ARBA00004651"/>
    </source>
</evidence>
<dbReference type="RefSeq" id="WP_138129148.1">
    <property type="nucleotide sequence ID" value="NZ_SWLG01000023.1"/>
</dbReference>
<keyword evidence="4 6" id="KW-1133">Transmembrane helix</keyword>
<dbReference type="GO" id="GO:0052621">
    <property type="term" value="F:diguanylate cyclase activity"/>
    <property type="evidence" value="ECO:0007669"/>
    <property type="project" value="TreeGrafter"/>
</dbReference>
<feature type="transmembrane region" description="Helical" evidence="6">
    <location>
        <begin position="96"/>
        <end position="117"/>
    </location>
</feature>
<dbReference type="SUPFAM" id="SSF55073">
    <property type="entry name" value="Nucleotide cyclase"/>
    <property type="match status" value="1"/>
</dbReference>
<dbReference type="InterPro" id="IPR043128">
    <property type="entry name" value="Rev_trsase/Diguanyl_cyclase"/>
</dbReference>
<keyword evidence="5 6" id="KW-0472">Membrane</keyword>
<dbReference type="PROSITE" id="PS50887">
    <property type="entry name" value="GGDEF"/>
    <property type="match status" value="1"/>
</dbReference>
<evidence type="ECO:0000256" key="6">
    <source>
        <dbReference type="SAM" id="Phobius"/>
    </source>
</evidence>
<evidence type="ECO:0000256" key="3">
    <source>
        <dbReference type="ARBA" id="ARBA00022692"/>
    </source>
</evidence>
<feature type="transmembrane region" description="Helical" evidence="6">
    <location>
        <begin position="63"/>
        <end position="90"/>
    </location>
</feature>
<dbReference type="InterPro" id="IPR000160">
    <property type="entry name" value="GGDEF_dom"/>
</dbReference>
<evidence type="ECO:0000313" key="9">
    <source>
        <dbReference type="Proteomes" id="UP000308230"/>
    </source>
</evidence>
<feature type="transmembrane region" description="Helical" evidence="6">
    <location>
        <begin position="129"/>
        <end position="148"/>
    </location>
</feature>
<dbReference type="InterPro" id="IPR029787">
    <property type="entry name" value="Nucleotide_cyclase"/>
</dbReference>
<feature type="transmembrane region" description="Helical" evidence="6">
    <location>
        <begin position="154"/>
        <end position="175"/>
    </location>
</feature>
<dbReference type="InterPro" id="IPR050469">
    <property type="entry name" value="Diguanylate_Cyclase"/>
</dbReference>
<dbReference type="GO" id="GO:0005886">
    <property type="term" value="C:plasma membrane"/>
    <property type="evidence" value="ECO:0007669"/>
    <property type="project" value="UniProtKB-SubCell"/>
</dbReference>
<organism evidence="8 9">
    <name type="scientific">Exobacillus caeni</name>
    <dbReference type="NCBI Taxonomy" id="2574798"/>
    <lineage>
        <taxon>Bacteria</taxon>
        <taxon>Bacillati</taxon>
        <taxon>Bacillota</taxon>
        <taxon>Bacilli</taxon>
        <taxon>Bacillales</taxon>
        <taxon>Guptibacillaceae</taxon>
        <taxon>Exobacillus</taxon>
    </lineage>
</organism>
<dbReference type="Proteomes" id="UP000308230">
    <property type="component" value="Unassembled WGS sequence"/>
</dbReference>
<dbReference type="InterPro" id="IPR011620">
    <property type="entry name" value="Sig_transdc_His_kinase_LytS_TM"/>
</dbReference>
<dbReference type="PANTHER" id="PTHR45138:SF9">
    <property type="entry name" value="DIGUANYLATE CYCLASE DGCM-RELATED"/>
    <property type="match status" value="1"/>
</dbReference>
<dbReference type="AlphaFoldDB" id="A0A5R9EWX2"/>
<comment type="subcellular location">
    <subcellularLocation>
        <location evidence="1">Cell membrane</location>
        <topology evidence="1">Multi-pass membrane protein</topology>
    </subcellularLocation>
</comment>
<dbReference type="Pfam" id="PF07694">
    <property type="entry name" value="5TM-5TMR_LYT"/>
    <property type="match status" value="1"/>
</dbReference>
<dbReference type="GO" id="GO:0071555">
    <property type="term" value="P:cell wall organization"/>
    <property type="evidence" value="ECO:0007669"/>
    <property type="project" value="InterPro"/>
</dbReference>
<evidence type="ECO:0000313" key="8">
    <source>
        <dbReference type="EMBL" id="TLS35361.1"/>
    </source>
</evidence>
<keyword evidence="9" id="KW-1185">Reference proteome</keyword>
<protein>
    <submittedName>
        <fullName evidence="8">Diguanylate cyclase</fullName>
    </submittedName>
</protein>
<gene>
    <name evidence="8" type="ORF">FCL54_20975</name>
</gene>
<dbReference type="NCBIfam" id="TIGR00254">
    <property type="entry name" value="GGDEF"/>
    <property type="match status" value="1"/>
</dbReference>
<dbReference type="Gene3D" id="3.30.70.270">
    <property type="match status" value="1"/>
</dbReference>
<keyword evidence="2" id="KW-1003">Cell membrane</keyword>
<dbReference type="OrthoDB" id="9759607at2"/>
<name>A0A5R9EWX2_9BACL</name>
<evidence type="ECO:0000256" key="2">
    <source>
        <dbReference type="ARBA" id="ARBA00022475"/>
    </source>
</evidence>
<dbReference type="PANTHER" id="PTHR45138">
    <property type="entry name" value="REGULATORY COMPONENTS OF SENSORY TRANSDUCTION SYSTEM"/>
    <property type="match status" value="1"/>
</dbReference>
<proteinExistence type="predicted"/>
<evidence type="ECO:0000256" key="5">
    <source>
        <dbReference type="ARBA" id="ARBA00023136"/>
    </source>
</evidence>
<feature type="domain" description="GGDEF" evidence="7">
    <location>
        <begin position="219"/>
        <end position="351"/>
    </location>
</feature>
<evidence type="ECO:0000259" key="7">
    <source>
        <dbReference type="PROSITE" id="PS50887"/>
    </source>
</evidence>
<dbReference type="EMBL" id="SWLG01000023">
    <property type="protein sequence ID" value="TLS35361.1"/>
    <property type="molecule type" value="Genomic_DNA"/>
</dbReference>